<proteinExistence type="inferred from homology"/>
<accession>A0ABW4ZLR9</accession>
<keyword evidence="8" id="KW-1185">Reference proteome</keyword>
<evidence type="ECO:0000259" key="6">
    <source>
        <dbReference type="PROSITE" id="PS51686"/>
    </source>
</evidence>
<comment type="caution">
    <text evidence="5">Lacks conserved residue(s) required for the propagation of feature annotation.</text>
</comment>
<dbReference type="Gene3D" id="3.40.50.150">
    <property type="entry name" value="Vaccinia Virus protein VP39"/>
    <property type="match status" value="1"/>
</dbReference>
<reference evidence="8" key="1">
    <citation type="journal article" date="2019" name="Int. J. Syst. Evol. Microbiol.">
        <title>The Global Catalogue of Microorganisms (GCM) 10K type strain sequencing project: providing services to taxonomists for standard genome sequencing and annotation.</title>
        <authorList>
            <consortium name="The Broad Institute Genomics Platform"/>
            <consortium name="The Broad Institute Genome Sequencing Center for Infectious Disease"/>
            <person name="Wu L."/>
            <person name="Ma J."/>
        </authorList>
    </citation>
    <scope>NUCLEOTIDE SEQUENCE [LARGE SCALE GENOMIC DNA]</scope>
    <source>
        <strain evidence="8">KCTC 42217</strain>
    </source>
</reference>
<keyword evidence="4 5" id="KW-0694">RNA-binding</keyword>
<dbReference type="RefSeq" id="WP_255902883.1">
    <property type="nucleotide sequence ID" value="NZ_JAFMZO010000003.1"/>
</dbReference>
<name>A0ABW4ZLR9_9SPHI</name>
<evidence type="ECO:0000256" key="3">
    <source>
        <dbReference type="ARBA" id="ARBA00022691"/>
    </source>
</evidence>
<keyword evidence="2 5" id="KW-0808">Transferase</keyword>
<feature type="binding site" evidence="5">
    <location>
        <position position="248"/>
    </location>
    <ligand>
        <name>S-adenosyl-L-methionine</name>
        <dbReference type="ChEBI" id="CHEBI:59789"/>
    </ligand>
</feature>
<feature type="domain" description="SAM-dependent MTase RsmB/NOP-type" evidence="6">
    <location>
        <begin position="127"/>
        <end position="396"/>
    </location>
</feature>
<dbReference type="PANTHER" id="PTHR22807:SF61">
    <property type="entry name" value="NOL1_NOP2_SUN FAMILY PROTEIN _ ANTITERMINATION NUSB DOMAIN-CONTAINING PROTEIN"/>
    <property type="match status" value="1"/>
</dbReference>
<evidence type="ECO:0000313" key="7">
    <source>
        <dbReference type="EMBL" id="MFD2162812.1"/>
    </source>
</evidence>
<dbReference type="InterPro" id="IPR049560">
    <property type="entry name" value="MeTrfase_RsmB-F_NOP2_cat"/>
</dbReference>
<comment type="similarity">
    <text evidence="5">Belongs to the class I-like SAM-binding methyltransferase superfamily. RsmB/NOP family.</text>
</comment>
<evidence type="ECO:0000256" key="4">
    <source>
        <dbReference type="ARBA" id="ARBA00022884"/>
    </source>
</evidence>
<evidence type="ECO:0000256" key="2">
    <source>
        <dbReference type="ARBA" id="ARBA00022679"/>
    </source>
</evidence>
<dbReference type="PRINTS" id="PR02008">
    <property type="entry name" value="RCMTFAMILY"/>
</dbReference>
<dbReference type="Pfam" id="PF01189">
    <property type="entry name" value="Methyltr_RsmB-F"/>
    <property type="match status" value="1"/>
</dbReference>
<dbReference type="InterPro" id="IPR023267">
    <property type="entry name" value="RCMT"/>
</dbReference>
<organism evidence="7 8">
    <name type="scientific">Paradesertivirga mongoliensis</name>
    <dbReference type="NCBI Taxonomy" id="2100740"/>
    <lineage>
        <taxon>Bacteria</taxon>
        <taxon>Pseudomonadati</taxon>
        <taxon>Bacteroidota</taxon>
        <taxon>Sphingobacteriia</taxon>
        <taxon>Sphingobacteriales</taxon>
        <taxon>Sphingobacteriaceae</taxon>
        <taxon>Paradesertivirga</taxon>
    </lineage>
</organism>
<dbReference type="GO" id="GO:0008168">
    <property type="term" value="F:methyltransferase activity"/>
    <property type="evidence" value="ECO:0007669"/>
    <property type="project" value="UniProtKB-KW"/>
</dbReference>
<dbReference type="InterPro" id="IPR001678">
    <property type="entry name" value="MeTrfase_RsmB-F_NOP2_dom"/>
</dbReference>
<dbReference type="PROSITE" id="PS51686">
    <property type="entry name" value="SAM_MT_RSMB_NOP"/>
    <property type="match status" value="1"/>
</dbReference>
<comment type="caution">
    <text evidence="7">The sequence shown here is derived from an EMBL/GenBank/DDBJ whole genome shotgun (WGS) entry which is preliminary data.</text>
</comment>
<evidence type="ECO:0000313" key="8">
    <source>
        <dbReference type="Proteomes" id="UP001597387"/>
    </source>
</evidence>
<dbReference type="Proteomes" id="UP001597387">
    <property type="component" value="Unassembled WGS sequence"/>
</dbReference>
<feature type="binding site" evidence="5">
    <location>
        <position position="295"/>
    </location>
    <ligand>
        <name>S-adenosyl-L-methionine</name>
        <dbReference type="ChEBI" id="CHEBI:59789"/>
    </ligand>
</feature>
<dbReference type="InterPro" id="IPR029063">
    <property type="entry name" value="SAM-dependent_MTases_sf"/>
</dbReference>
<dbReference type="EMBL" id="JBHUHZ010000001">
    <property type="protein sequence ID" value="MFD2162812.1"/>
    <property type="molecule type" value="Genomic_DNA"/>
</dbReference>
<sequence length="396" mass="46211">MESRSPSTRFDQQLKTFLRILESYKEDKPLTKFLPDFFRRNKQMGSTDRRMASQLLYNYFRLGKACSELPAEERLMIAEFLTSNSSNAFLEHFKPEFADKIHLSIGEKITFLEEIGIGFLLDDVFPFHHHLSKEVDKTEFIKSFFIQPDLFIRVYPGKTAWVSSKLEDAGISYQEEEERSLRLPNGTKLDQLFPDNKYFEIQDLSSQDACGFFRPQKYDYWWDCCAASGGKSINLFHQQPDIKLLVSDIRESVLENLDERFSNAGLNKYHKKVLDLTKDPQPFIHSYEFDGIIYDAPCTGSGTWDRSPEMISQFQEYRIKAFQNLQQSIVKNIVRYLKPGKPLIYITCSVFKAENEDMVDFLVKELKLKLEVQTILKGYDRKSDSMFVARLLKPAI</sequence>
<feature type="binding site" evidence="5">
    <location>
        <position position="275"/>
    </location>
    <ligand>
        <name>S-adenosyl-L-methionine</name>
        <dbReference type="ChEBI" id="CHEBI:59789"/>
    </ligand>
</feature>
<evidence type="ECO:0000256" key="1">
    <source>
        <dbReference type="ARBA" id="ARBA00022603"/>
    </source>
</evidence>
<feature type="active site" description="Nucleophile" evidence="5">
    <location>
        <position position="348"/>
    </location>
</feature>
<keyword evidence="1 5" id="KW-0489">Methyltransferase</keyword>
<protein>
    <submittedName>
        <fullName evidence="7">RsmB/NOP family class I SAM-dependent RNA methyltransferase</fullName>
    </submittedName>
</protein>
<dbReference type="GO" id="GO:0032259">
    <property type="term" value="P:methylation"/>
    <property type="evidence" value="ECO:0007669"/>
    <property type="project" value="UniProtKB-KW"/>
</dbReference>
<keyword evidence="3 5" id="KW-0949">S-adenosyl-L-methionine</keyword>
<dbReference type="PANTHER" id="PTHR22807">
    <property type="entry name" value="NOP2 YEAST -RELATED NOL1/NOP2/FMU SUN DOMAIN-CONTAINING"/>
    <property type="match status" value="1"/>
</dbReference>
<gene>
    <name evidence="7" type="ORF">ACFSJU_10455</name>
</gene>
<evidence type="ECO:0000256" key="5">
    <source>
        <dbReference type="PROSITE-ProRule" id="PRU01023"/>
    </source>
</evidence>
<dbReference type="SUPFAM" id="SSF53335">
    <property type="entry name" value="S-adenosyl-L-methionine-dependent methyltransferases"/>
    <property type="match status" value="1"/>
</dbReference>